<dbReference type="InterPro" id="IPR019819">
    <property type="entry name" value="Carboxylesterase_B_CS"/>
</dbReference>
<evidence type="ECO:0000259" key="2">
    <source>
        <dbReference type="Pfam" id="PF00135"/>
    </source>
</evidence>
<name>A0A409WLG4_PSICY</name>
<keyword evidence="1" id="KW-0732">Signal</keyword>
<gene>
    <name evidence="3" type="ORF">CVT25_002635</name>
</gene>
<dbReference type="SUPFAM" id="SSF53474">
    <property type="entry name" value="alpha/beta-Hydrolases"/>
    <property type="match status" value="1"/>
</dbReference>
<dbReference type="OrthoDB" id="408631at2759"/>
<dbReference type="STRING" id="93625.A0A409WLG4"/>
<dbReference type="Pfam" id="PF00135">
    <property type="entry name" value="COesterase"/>
    <property type="match status" value="1"/>
</dbReference>
<proteinExistence type="predicted"/>
<dbReference type="InterPro" id="IPR029058">
    <property type="entry name" value="AB_hydrolase_fold"/>
</dbReference>
<dbReference type="InParanoid" id="A0A409WLG4"/>
<dbReference type="AlphaFoldDB" id="A0A409WLG4"/>
<evidence type="ECO:0000313" key="3">
    <source>
        <dbReference type="EMBL" id="PPQ79365.1"/>
    </source>
</evidence>
<dbReference type="EMBL" id="NHYD01003376">
    <property type="protein sequence ID" value="PPQ79365.1"/>
    <property type="molecule type" value="Genomic_DNA"/>
</dbReference>
<sequence>MLRRIAFVFALQSLAGASFISGPTVKLDAATVTGTNVGQISKFLGIPYALPPARFRPAQASNPYRGSLDAREYGALCPQQKIILPDSGIREVDTILNTTPELRNAPGVESEDCLTINVIKPAASLIHSSHPLPVMISYVFEGAYQAGDTAGYDEIGSDLVKRSIALGKPIIYVSMNYRSHTSIAYGFMGGVEIFEDGSGNLGLRDQRLALKWVNKYIRSFSGDESKVTLWGQSSGAISIALQMMTNGGNNEGLFRAGFMQSGAPLPIGNITKGTGQVYYDFISADTGCSASNNTLECLRALPFPVLKASVDKTPSFFSYLSLALIWHPSVDGVFLQDNPQSLVTQGKFASVPIVSGTTDDEGTMFGLSSLNVTTEDQFRQYISTVWYPRNPVSELDQLWTFYPADVTAGSPFDTGNKNALTPQFKRISAFIGDSVQDGPRRTFLQKASTNTKVWAYLSKVAKSTKGVGSYHGSDLVSGVANDYLINFVSDLDPNTGSGPRWPNYNTQSPQLLTFPPSGKPVLTPDTFRLDAINYLNNLSFAHPFVL</sequence>
<dbReference type="PANTHER" id="PTHR11559">
    <property type="entry name" value="CARBOXYLESTERASE"/>
    <property type="match status" value="1"/>
</dbReference>
<dbReference type="Gene3D" id="3.40.50.1820">
    <property type="entry name" value="alpha/beta hydrolase"/>
    <property type="match status" value="1"/>
</dbReference>
<feature type="chain" id="PRO_5019208095" description="Carboxylesterase type B domain-containing protein" evidence="1">
    <location>
        <begin position="18"/>
        <end position="546"/>
    </location>
</feature>
<evidence type="ECO:0000313" key="4">
    <source>
        <dbReference type="Proteomes" id="UP000283269"/>
    </source>
</evidence>
<comment type="caution">
    <text evidence="3">The sequence shown here is derived from an EMBL/GenBank/DDBJ whole genome shotgun (WGS) entry which is preliminary data.</text>
</comment>
<dbReference type="InterPro" id="IPR002018">
    <property type="entry name" value="CarbesteraseB"/>
</dbReference>
<accession>A0A409WLG4</accession>
<feature type="signal peptide" evidence="1">
    <location>
        <begin position="1"/>
        <end position="17"/>
    </location>
</feature>
<feature type="domain" description="Carboxylesterase type B" evidence="2">
    <location>
        <begin position="23"/>
        <end position="476"/>
    </location>
</feature>
<dbReference type="Proteomes" id="UP000283269">
    <property type="component" value="Unassembled WGS sequence"/>
</dbReference>
<dbReference type="PROSITE" id="PS00941">
    <property type="entry name" value="CARBOXYLESTERASE_B_2"/>
    <property type="match status" value="1"/>
</dbReference>
<dbReference type="InterPro" id="IPR050309">
    <property type="entry name" value="Type-B_Carboxylest/Lipase"/>
</dbReference>
<reference evidence="3 4" key="1">
    <citation type="journal article" date="2018" name="Evol. Lett.">
        <title>Horizontal gene cluster transfer increased hallucinogenic mushroom diversity.</title>
        <authorList>
            <person name="Reynolds H.T."/>
            <person name="Vijayakumar V."/>
            <person name="Gluck-Thaler E."/>
            <person name="Korotkin H.B."/>
            <person name="Matheny P.B."/>
            <person name="Slot J.C."/>
        </authorList>
    </citation>
    <scope>NUCLEOTIDE SEQUENCE [LARGE SCALE GENOMIC DNA]</scope>
    <source>
        <strain evidence="3 4">2631</strain>
    </source>
</reference>
<keyword evidence="4" id="KW-1185">Reference proteome</keyword>
<evidence type="ECO:0000256" key="1">
    <source>
        <dbReference type="SAM" id="SignalP"/>
    </source>
</evidence>
<protein>
    <recommendedName>
        <fullName evidence="2">Carboxylesterase type B domain-containing protein</fullName>
    </recommendedName>
</protein>
<organism evidence="3 4">
    <name type="scientific">Psilocybe cyanescens</name>
    <dbReference type="NCBI Taxonomy" id="93625"/>
    <lineage>
        <taxon>Eukaryota</taxon>
        <taxon>Fungi</taxon>
        <taxon>Dikarya</taxon>
        <taxon>Basidiomycota</taxon>
        <taxon>Agaricomycotina</taxon>
        <taxon>Agaricomycetes</taxon>
        <taxon>Agaricomycetidae</taxon>
        <taxon>Agaricales</taxon>
        <taxon>Agaricineae</taxon>
        <taxon>Strophariaceae</taxon>
        <taxon>Psilocybe</taxon>
    </lineage>
</organism>